<dbReference type="Pfam" id="PF00908">
    <property type="entry name" value="dTDP_sugar_isom"/>
    <property type="match status" value="1"/>
</dbReference>
<dbReference type="InterPro" id="IPR000888">
    <property type="entry name" value="RmlC-like"/>
</dbReference>
<dbReference type="OrthoDB" id="9800680at2"/>
<dbReference type="GO" id="GO:0019305">
    <property type="term" value="P:dTDP-rhamnose biosynthetic process"/>
    <property type="evidence" value="ECO:0007669"/>
    <property type="project" value="UniProtKB-UniRule"/>
</dbReference>
<dbReference type="GO" id="GO:0005829">
    <property type="term" value="C:cytosol"/>
    <property type="evidence" value="ECO:0007669"/>
    <property type="project" value="TreeGrafter"/>
</dbReference>
<reference evidence="3 4" key="1">
    <citation type="journal article" date="2010" name="Stand. Genomic Sci.">
        <title>Complete genome sequence of Ilyobacter polytropus type strain (CuHbu1).</title>
        <authorList>
            <person name="Sikorski J."/>
            <person name="Chertkov O."/>
            <person name="Lapidus A."/>
            <person name="Nolan M."/>
            <person name="Lucas S."/>
            <person name="Del Rio T.G."/>
            <person name="Tice H."/>
            <person name="Cheng J.F."/>
            <person name="Tapia R."/>
            <person name="Han C."/>
            <person name="Goodwin L."/>
            <person name="Pitluck S."/>
            <person name="Liolios K."/>
            <person name="Ivanova N."/>
            <person name="Mavromatis K."/>
            <person name="Mikhailova N."/>
            <person name="Pati A."/>
            <person name="Chen A."/>
            <person name="Palaniappan K."/>
            <person name="Land M."/>
            <person name="Hauser L."/>
            <person name="Chang Y.J."/>
            <person name="Jeffries C.D."/>
            <person name="Brambilla E."/>
            <person name="Yasawong M."/>
            <person name="Rohde M."/>
            <person name="Pukall R."/>
            <person name="Spring S."/>
            <person name="Goker M."/>
            <person name="Woyke T."/>
            <person name="Bristow J."/>
            <person name="Eisen J.A."/>
            <person name="Markowitz V."/>
            <person name="Hugenholtz P."/>
            <person name="Kyrpides N.C."/>
            <person name="Klenk H.P."/>
        </authorList>
    </citation>
    <scope>NUCLEOTIDE SEQUENCE [LARGE SCALE GENOMIC DNA]</scope>
    <source>
        <strain evidence="4">ATCC 51220 / DSM 2926 / LMG 16218 / CuHBu1</strain>
    </source>
</reference>
<dbReference type="NCBIfam" id="TIGR01221">
    <property type="entry name" value="rmlC"/>
    <property type="match status" value="1"/>
</dbReference>
<comment type="subunit">
    <text evidence="2">Homodimer.</text>
</comment>
<proteinExistence type="inferred from homology"/>
<dbReference type="HOGENOM" id="CLU_090940_1_1_0"/>
<dbReference type="GO" id="GO:0000271">
    <property type="term" value="P:polysaccharide biosynthetic process"/>
    <property type="evidence" value="ECO:0007669"/>
    <property type="project" value="TreeGrafter"/>
</dbReference>
<comment type="function">
    <text evidence="2">Catalyzes the epimerization of the C3' and C5'positions of dTDP-6-deoxy-D-xylo-4-hexulose, forming dTDP-6-deoxy-L-lyxo-4-hexulose.</text>
</comment>
<feature type="active site" description="Proton acceptor" evidence="1">
    <location>
        <position position="61"/>
    </location>
</feature>
<dbReference type="EMBL" id="CP002281">
    <property type="protein sequence ID" value="ADO82594.1"/>
    <property type="molecule type" value="Genomic_DNA"/>
</dbReference>
<dbReference type="RefSeq" id="WP_013387264.1">
    <property type="nucleotide sequence ID" value="NC_014632.1"/>
</dbReference>
<protein>
    <recommendedName>
        <fullName evidence="2">dTDP-4-dehydrorhamnose 3,5-epimerase</fullName>
        <ecNumber evidence="2">5.1.3.13</ecNumber>
    </recommendedName>
    <alternativeName>
        <fullName evidence="2">Thymidine diphospho-4-keto-rhamnose 3,5-epimerase</fullName>
    </alternativeName>
</protein>
<dbReference type="EC" id="5.1.3.13" evidence="2"/>
<sequence length="180" mass="21133">MKFTETEIKGLFIIEDFHVEDERGSFTKTYNRSLFKNNKLKGKFKESFYSVSKRDVIRGMHFQLPPHDQDKMVYVTRGKIIDVILDLRKKSKTYGQVFSIELSEEKRNSLYIPKGCAHGFKSLEDDSTVVYDVTTVHSPESDSGIRWDSFGYDWKTNIPLMSEKDKNLMEFSEFKKKNPF</sequence>
<dbReference type="InterPro" id="IPR011051">
    <property type="entry name" value="RmlC_Cupin_sf"/>
</dbReference>
<name>E3H7B3_ILYPC</name>
<dbReference type="UniPathway" id="UPA00124"/>
<keyword evidence="4" id="KW-1185">Reference proteome</keyword>
<comment type="catalytic activity">
    <reaction evidence="2">
        <text>dTDP-4-dehydro-6-deoxy-alpha-D-glucose = dTDP-4-dehydro-beta-L-rhamnose</text>
        <dbReference type="Rhea" id="RHEA:16969"/>
        <dbReference type="ChEBI" id="CHEBI:57649"/>
        <dbReference type="ChEBI" id="CHEBI:62830"/>
        <dbReference type="EC" id="5.1.3.13"/>
    </reaction>
</comment>
<dbReference type="AlphaFoldDB" id="E3H7B3"/>
<dbReference type="SUPFAM" id="SSF51182">
    <property type="entry name" value="RmlC-like cupins"/>
    <property type="match status" value="1"/>
</dbReference>
<evidence type="ECO:0000256" key="2">
    <source>
        <dbReference type="RuleBase" id="RU364069"/>
    </source>
</evidence>
<dbReference type="KEGG" id="ipo:Ilyop_0808"/>
<dbReference type="Proteomes" id="UP000006875">
    <property type="component" value="Chromosome"/>
</dbReference>
<dbReference type="PANTHER" id="PTHR21047:SF2">
    <property type="entry name" value="THYMIDINE DIPHOSPHO-4-KETO-RHAMNOSE 3,5-EPIMERASE"/>
    <property type="match status" value="1"/>
</dbReference>
<dbReference type="STRING" id="572544.Ilyop_0808"/>
<evidence type="ECO:0000313" key="3">
    <source>
        <dbReference type="EMBL" id="ADO82594.1"/>
    </source>
</evidence>
<accession>E3H7B3</accession>
<dbReference type="eggNOG" id="COG1898">
    <property type="taxonomic scope" value="Bacteria"/>
</dbReference>
<keyword evidence="2 3" id="KW-0413">Isomerase</keyword>
<evidence type="ECO:0000256" key="1">
    <source>
        <dbReference type="PIRSR" id="PIRSR600888-1"/>
    </source>
</evidence>
<organism evidence="3 4">
    <name type="scientific">Ilyobacter polytropus (strain ATCC 51220 / DSM 2926 / LMG 16218 / CuHBu1)</name>
    <dbReference type="NCBI Taxonomy" id="572544"/>
    <lineage>
        <taxon>Bacteria</taxon>
        <taxon>Fusobacteriati</taxon>
        <taxon>Fusobacteriota</taxon>
        <taxon>Fusobacteriia</taxon>
        <taxon>Fusobacteriales</taxon>
        <taxon>Fusobacteriaceae</taxon>
        <taxon>Ilyobacter</taxon>
    </lineage>
</organism>
<dbReference type="GO" id="GO:0008830">
    <property type="term" value="F:dTDP-4-dehydrorhamnose 3,5-epimerase activity"/>
    <property type="evidence" value="ECO:0007669"/>
    <property type="project" value="UniProtKB-UniRule"/>
</dbReference>
<dbReference type="InterPro" id="IPR014710">
    <property type="entry name" value="RmlC-like_jellyroll"/>
</dbReference>
<dbReference type="CDD" id="cd00438">
    <property type="entry name" value="cupin_RmlC"/>
    <property type="match status" value="1"/>
</dbReference>
<comment type="similarity">
    <text evidence="2">Belongs to the dTDP-4-dehydrorhamnose 3,5-epimerase family.</text>
</comment>
<comment type="pathway">
    <text evidence="2">Carbohydrate biosynthesis; dTDP-L-rhamnose biosynthesis.</text>
</comment>
<gene>
    <name evidence="3" type="ordered locus">Ilyop_0808</name>
</gene>
<dbReference type="PANTHER" id="PTHR21047">
    <property type="entry name" value="DTDP-6-DEOXY-D-GLUCOSE-3,5 EPIMERASE"/>
    <property type="match status" value="1"/>
</dbReference>
<feature type="active site" description="Proton donor" evidence="1">
    <location>
        <position position="131"/>
    </location>
</feature>
<evidence type="ECO:0000313" key="4">
    <source>
        <dbReference type="Proteomes" id="UP000006875"/>
    </source>
</evidence>
<dbReference type="Gene3D" id="2.60.120.10">
    <property type="entry name" value="Jelly Rolls"/>
    <property type="match status" value="1"/>
</dbReference>